<organism evidence="1 2">
    <name type="scientific">Streptococcus caledonicus</name>
    <dbReference type="NCBI Taxonomy" id="2614158"/>
    <lineage>
        <taxon>Bacteria</taxon>
        <taxon>Bacillati</taxon>
        <taxon>Bacillota</taxon>
        <taxon>Bacilli</taxon>
        <taxon>Lactobacillales</taxon>
        <taxon>Streptococcaceae</taxon>
        <taxon>Streptococcus</taxon>
    </lineage>
</organism>
<evidence type="ECO:0000313" key="2">
    <source>
        <dbReference type="Proteomes" id="UP001596110"/>
    </source>
</evidence>
<dbReference type="RefSeq" id="WP_269747728.1">
    <property type="nucleotide sequence ID" value="NZ_JBHSOJ010000017.1"/>
</dbReference>
<proteinExistence type="predicted"/>
<gene>
    <name evidence="1" type="ORF">ACFPQ3_07815</name>
</gene>
<comment type="caution">
    <text evidence="1">The sequence shown here is derived from an EMBL/GenBank/DDBJ whole genome shotgun (WGS) entry which is preliminary data.</text>
</comment>
<dbReference type="Pfam" id="PF08481">
    <property type="entry name" value="GBS_Bsp-like"/>
    <property type="match status" value="4"/>
</dbReference>
<name>A0ABW0UH06_9STRE</name>
<protein>
    <submittedName>
        <fullName evidence="1">GBS Bsp-like repeat-containing protein</fullName>
    </submittedName>
</protein>
<accession>A0ABW0UH06</accession>
<reference evidence="2" key="1">
    <citation type="journal article" date="2019" name="Int. J. Syst. Evol. Microbiol.">
        <title>The Global Catalogue of Microorganisms (GCM) 10K type strain sequencing project: providing services to taxonomists for standard genome sequencing and annotation.</title>
        <authorList>
            <consortium name="The Broad Institute Genomics Platform"/>
            <consortium name="The Broad Institute Genome Sequencing Center for Infectious Disease"/>
            <person name="Wu L."/>
            <person name="Ma J."/>
        </authorList>
    </citation>
    <scope>NUCLEOTIDE SEQUENCE [LARGE SCALE GENOMIC DNA]</scope>
    <source>
        <strain evidence="2">DT43</strain>
    </source>
</reference>
<sequence length="399" mass="45054">MTTQQKGQTLSIFYNRSTEQKNYKIQYAIWSAENGQDDLKWYLAGDTETVIPLSQHKGYGQYIIHSYIVVQDKPVFLEESTTTVTKPIPSITTAIPEPGVLDVRIQNLPANLTEVKVPIWSNKNGQDELKWYNAQYNSDGSYSVRVLLKDHKFDTEAYTIHLYTKDTPSSKLNYIAASSMTIEKAHIPSQQAPSIFLKDINKIKGTYSIVVQEQVGTKKIKQVDIATWSTSNQSNIKWRQAVLQNGNYQASVHFQEHQAVTGHYQNHVYVTYEDGSRVGYIAETIDLSGARLPVQFSNQLAYIGNMSITIKNVYDNTPVNYAVWSDTNGQDDLKWYPATKSADKIFTGNMPLNNHTGSGLYHVHVYQGNTGLGAFTMQVNQAHRVTEANTYPIGQCTWE</sequence>
<dbReference type="EMBL" id="JBHSOJ010000017">
    <property type="protein sequence ID" value="MFC5631480.1"/>
    <property type="molecule type" value="Genomic_DNA"/>
</dbReference>
<dbReference type="Proteomes" id="UP001596110">
    <property type="component" value="Unassembled WGS sequence"/>
</dbReference>
<keyword evidence="2" id="KW-1185">Reference proteome</keyword>
<dbReference type="Gene3D" id="2.60.40.3760">
    <property type="match status" value="4"/>
</dbReference>
<dbReference type="InterPro" id="IPR013688">
    <property type="entry name" value="GBS_Bsp-like"/>
</dbReference>
<evidence type="ECO:0000313" key="1">
    <source>
        <dbReference type="EMBL" id="MFC5631480.1"/>
    </source>
</evidence>